<feature type="transmembrane region" description="Helical" evidence="6">
    <location>
        <begin position="364"/>
        <end position="387"/>
    </location>
</feature>
<gene>
    <name evidence="7" type="ORF">I592_02639</name>
</gene>
<feature type="transmembrane region" description="Helical" evidence="6">
    <location>
        <begin position="302"/>
        <end position="321"/>
    </location>
</feature>
<sequence length="478" mass="55393">MEEGGHLNTRAKKILRNINYTVSANFFVMGISILLNLFVPKFIGVKEYSYWQLYVFYSSYVGFFHFGWLDGIYLKIGGKDYAELDHAELGSQFWYLFIFENILSIIIIFLVLFFSNSPGKTIILVLTAFVSVIRNCNTFIIYIFQSTNRIKEYAQISRNDRYFYVFFLCIYILADGDNYIVMILLDIISRMIVTVWGFIKLKDIMFNKPLNISVIKNEIFDNIKIGSNLMISNIAGMLIIGISRLLVEFKWDVETFGKLSLTLSISNMFMTFINAVGVVMFPLLRRTNPNKLIELYKYLRNIFVPFSYSLLIFFLPVKKILEIWLPSYKESLIFMGILFPMIIYEGRMSLLITTYLKTIRKEKLIFYANILSLVFSVILSFISAILFNNLLMSVGSILLALALRCIIGELLLVKTLDISIKKKILLESIITIIFVLSNVLINDISAFVIYSISFAIYLILSAEDFFYSLKKIKKMFQS</sequence>
<feature type="transmembrane region" description="Helical" evidence="6">
    <location>
        <begin position="393"/>
        <end position="412"/>
    </location>
</feature>
<feature type="transmembrane region" description="Helical" evidence="6">
    <location>
        <begin position="259"/>
        <end position="281"/>
    </location>
</feature>
<dbReference type="InterPro" id="IPR050833">
    <property type="entry name" value="Poly_Biosynth_Transport"/>
</dbReference>
<keyword evidence="3 6" id="KW-0812">Transmembrane</keyword>
<proteinExistence type="predicted"/>
<name>A0ABN0MM47_9ENTE</name>
<dbReference type="PANTHER" id="PTHR30250">
    <property type="entry name" value="PST FAMILY PREDICTED COLANIC ACID TRANSPORTER"/>
    <property type="match status" value="1"/>
</dbReference>
<accession>A0ABN0MM47</accession>
<feature type="transmembrane region" description="Helical" evidence="6">
    <location>
        <begin position="229"/>
        <end position="247"/>
    </location>
</feature>
<keyword evidence="4 6" id="KW-1133">Transmembrane helix</keyword>
<feature type="transmembrane region" description="Helical" evidence="6">
    <location>
        <begin position="93"/>
        <end position="115"/>
    </location>
</feature>
<keyword evidence="2" id="KW-1003">Cell membrane</keyword>
<dbReference type="PANTHER" id="PTHR30250:SF11">
    <property type="entry name" value="O-ANTIGEN TRANSPORTER-RELATED"/>
    <property type="match status" value="1"/>
</dbReference>
<evidence type="ECO:0000313" key="7">
    <source>
        <dbReference type="EMBL" id="EOW83312.1"/>
    </source>
</evidence>
<feature type="transmembrane region" description="Helical" evidence="6">
    <location>
        <begin position="424"/>
        <end position="441"/>
    </location>
</feature>
<organism evidence="7 8">
    <name type="scientific">Enterococcus gilvus ATCC BAA-350</name>
    <dbReference type="NCBI Taxonomy" id="1158614"/>
    <lineage>
        <taxon>Bacteria</taxon>
        <taxon>Bacillati</taxon>
        <taxon>Bacillota</taxon>
        <taxon>Bacilli</taxon>
        <taxon>Lactobacillales</taxon>
        <taxon>Enterococcaceae</taxon>
        <taxon>Enterococcus</taxon>
    </lineage>
</organism>
<comment type="subcellular location">
    <subcellularLocation>
        <location evidence="1">Cell membrane</location>
        <topology evidence="1">Multi-pass membrane protein</topology>
    </subcellularLocation>
</comment>
<feature type="transmembrane region" description="Helical" evidence="6">
    <location>
        <begin position="20"/>
        <end position="39"/>
    </location>
</feature>
<evidence type="ECO:0000256" key="4">
    <source>
        <dbReference type="ARBA" id="ARBA00022989"/>
    </source>
</evidence>
<feature type="transmembrane region" description="Helical" evidence="6">
    <location>
        <begin position="51"/>
        <end position="73"/>
    </location>
</feature>
<keyword evidence="8" id="KW-1185">Reference proteome</keyword>
<protein>
    <recommendedName>
        <fullName evidence="9">Polysaccharide biosynthesis protein C-terminal domain-containing protein</fullName>
    </recommendedName>
</protein>
<evidence type="ECO:0000256" key="5">
    <source>
        <dbReference type="ARBA" id="ARBA00023136"/>
    </source>
</evidence>
<dbReference type="EMBL" id="ASWH01000001">
    <property type="protein sequence ID" value="EOW83312.1"/>
    <property type="molecule type" value="Genomic_DNA"/>
</dbReference>
<dbReference type="Proteomes" id="UP000014160">
    <property type="component" value="Unassembled WGS sequence"/>
</dbReference>
<feature type="transmembrane region" description="Helical" evidence="6">
    <location>
        <begin position="447"/>
        <end position="467"/>
    </location>
</feature>
<reference evidence="7 8" key="1">
    <citation type="submission" date="2013-03" db="EMBL/GenBank/DDBJ databases">
        <title>The Genome Sequence of Enterococcus gilvus ATCC BAA-350 (PacBio/Illumina hybrid assembly).</title>
        <authorList>
            <consortium name="The Broad Institute Genomics Platform"/>
            <consortium name="The Broad Institute Genome Sequencing Center for Infectious Disease"/>
            <person name="Earl A."/>
            <person name="Russ C."/>
            <person name="Gilmore M."/>
            <person name="Surin D."/>
            <person name="Walker B."/>
            <person name="Young S."/>
            <person name="Zeng Q."/>
            <person name="Gargeya S."/>
            <person name="Fitzgerald M."/>
            <person name="Haas B."/>
            <person name="Abouelleil A."/>
            <person name="Allen A.W."/>
            <person name="Alvarado L."/>
            <person name="Arachchi H.M."/>
            <person name="Berlin A.M."/>
            <person name="Chapman S.B."/>
            <person name="Gainer-Dewar J."/>
            <person name="Goldberg J."/>
            <person name="Griggs A."/>
            <person name="Gujja S."/>
            <person name="Hansen M."/>
            <person name="Howarth C."/>
            <person name="Imamovic A."/>
            <person name="Ireland A."/>
            <person name="Larimer J."/>
            <person name="McCowan C."/>
            <person name="Murphy C."/>
            <person name="Pearson M."/>
            <person name="Poon T.W."/>
            <person name="Priest M."/>
            <person name="Roberts A."/>
            <person name="Saif S."/>
            <person name="Shea T."/>
            <person name="Sisk P."/>
            <person name="Sykes S."/>
            <person name="Wortman J."/>
            <person name="Nusbaum C."/>
            <person name="Birren B."/>
        </authorList>
    </citation>
    <scope>NUCLEOTIDE SEQUENCE [LARGE SCALE GENOMIC DNA]</scope>
    <source>
        <strain evidence="7 8">ATCC BAA-350</strain>
    </source>
</reference>
<evidence type="ECO:0000256" key="3">
    <source>
        <dbReference type="ARBA" id="ARBA00022692"/>
    </source>
</evidence>
<evidence type="ECO:0000256" key="2">
    <source>
        <dbReference type="ARBA" id="ARBA00022475"/>
    </source>
</evidence>
<evidence type="ECO:0000256" key="6">
    <source>
        <dbReference type="SAM" id="Phobius"/>
    </source>
</evidence>
<feature type="transmembrane region" description="Helical" evidence="6">
    <location>
        <begin position="121"/>
        <end position="144"/>
    </location>
</feature>
<evidence type="ECO:0000313" key="8">
    <source>
        <dbReference type="Proteomes" id="UP000014160"/>
    </source>
</evidence>
<evidence type="ECO:0000256" key="1">
    <source>
        <dbReference type="ARBA" id="ARBA00004651"/>
    </source>
</evidence>
<comment type="caution">
    <text evidence="7">The sequence shown here is derived from an EMBL/GenBank/DDBJ whole genome shotgun (WGS) entry which is preliminary data.</text>
</comment>
<keyword evidence="5 6" id="KW-0472">Membrane</keyword>
<evidence type="ECO:0008006" key="9">
    <source>
        <dbReference type="Google" id="ProtNLM"/>
    </source>
</evidence>
<feature type="transmembrane region" description="Helical" evidence="6">
    <location>
        <begin position="333"/>
        <end position="352"/>
    </location>
</feature>